<name>F6RYD4_CIOIN</name>
<dbReference type="InterPro" id="IPR038156">
    <property type="entry name" value="PCS_N_sf"/>
</dbReference>
<dbReference type="InterPro" id="IPR038765">
    <property type="entry name" value="Papain-like_cys_pep_sf"/>
</dbReference>
<keyword evidence="4" id="KW-0479">Metal-binding</keyword>
<gene>
    <name evidence="6" type="primary">LOC100186228</name>
</gene>
<evidence type="ECO:0000256" key="1">
    <source>
        <dbReference type="ARBA" id="ARBA00012468"/>
    </source>
</evidence>
<evidence type="ECO:0000256" key="3">
    <source>
        <dbReference type="ARBA" id="ARBA00022679"/>
    </source>
</evidence>
<keyword evidence="3" id="KW-0808">Transferase</keyword>
<reference evidence="6" key="3">
    <citation type="submission" date="2025-09" db="UniProtKB">
        <authorList>
            <consortium name="Ensembl"/>
        </authorList>
    </citation>
    <scope>IDENTIFICATION</scope>
</reference>
<dbReference type="PROSITE" id="PS51443">
    <property type="entry name" value="PCS"/>
    <property type="match status" value="1"/>
</dbReference>
<dbReference type="GO" id="GO:0016756">
    <property type="term" value="F:glutathione gamma-glutamylcysteinyltransferase activity"/>
    <property type="evidence" value="ECO:0000318"/>
    <property type="project" value="GO_Central"/>
</dbReference>
<accession>F6RYD4</accession>
<reference evidence="7" key="1">
    <citation type="journal article" date="2002" name="Science">
        <title>The draft genome of Ciona intestinalis: insights into chordate and vertebrate origins.</title>
        <authorList>
            <person name="Dehal P."/>
            <person name="Satou Y."/>
            <person name="Campbell R.K."/>
            <person name="Chapman J."/>
            <person name="Degnan B."/>
            <person name="De Tomaso A."/>
            <person name="Davidson B."/>
            <person name="Di Gregorio A."/>
            <person name="Gelpke M."/>
            <person name="Goodstein D.M."/>
            <person name="Harafuji N."/>
            <person name="Hastings K.E."/>
            <person name="Ho I."/>
            <person name="Hotta K."/>
            <person name="Huang W."/>
            <person name="Kawashima T."/>
            <person name="Lemaire P."/>
            <person name="Martinez D."/>
            <person name="Meinertzhagen I.A."/>
            <person name="Necula S."/>
            <person name="Nonaka M."/>
            <person name="Putnam N."/>
            <person name="Rash S."/>
            <person name="Saiga H."/>
            <person name="Satake M."/>
            <person name="Terry A."/>
            <person name="Yamada L."/>
            <person name="Wang H.G."/>
            <person name="Awazu S."/>
            <person name="Azumi K."/>
            <person name="Boore J."/>
            <person name="Branno M."/>
            <person name="Chin-Bow S."/>
            <person name="DeSantis R."/>
            <person name="Doyle S."/>
            <person name="Francino P."/>
            <person name="Keys D.N."/>
            <person name="Haga S."/>
            <person name="Hayashi H."/>
            <person name="Hino K."/>
            <person name="Imai K.S."/>
            <person name="Inaba K."/>
            <person name="Kano S."/>
            <person name="Kobayashi K."/>
            <person name="Kobayashi M."/>
            <person name="Lee B.I."/>
            <person name="Makabe K.W."/>
            <person name="Manohar C."/>
            <person name="Matassi G."/>
            <person name="Medina M."/>
            <person name="Mochizuki Y."/>
            <person name="Mount S."/>
            <person name="Morishita T."/>
            <person name="Miura S."/>
            <person name="Nakayama A."/>
            <person name="Nishizaka S."/>
            <person name="Nomoto H."/>
            <person name="Ohta F."/>
            <person name="Oishi K."/>
            <person name="Rigoutsos I."/>
            <person name="Sano M."/>
            <person name="Sasaki A."/>
            <person name="Sasakura Y."/>
            <person name="Shoguchi E."/>
            <person name="Shin-i T."/>
            <person name="Spagnuolo A."/>
            <person name="Stainier D."/>
            <person name="Suzuki M.M."/>
            <person name="Tassy O."/>
            <person name="Takatori N."/>
            <person name="Tokuoka M."/>
            <person name="Yagi K."/>
            <person name="Yoshizaki F."/>
            <person name="Wada S."/>
            <person name="Zhang C."/>
            <person name="Hyatt P.D."/>
            <person name="Larimer F."/>
            <person name="Detter C."/>
            <person name="Doggett N."/>
            <person name="Glavina T."/>
            <person name="Hawkins T."/>
            <person name="Richardson P."/>
            <person name="Lucas S."/>
            <person name="Kohara Y."/>
            <person name="Levine M."/>
            <person name="Satoh N."/>
            <person name="Rokhsar D.S."/>
        </authorList>
    </citation>
    <scope>NUCLEOTIDE SEQUENCE [LARGE SCALE GENOMIC DNA]</scope>
</reference>
<dbReference type="HOGENOM" id="CLU_046059_1_0_1"/>
<evidence type="ECO:0000256" key="4">
    <source>
        <dbReference type="ARBA" id="ARBA00022723"/>
    </source>
</evidence>
<dbReference type="PANTHER" id="PTHR33447:SF2">
    <property type="entry name" value="GLUTATHIONE GAMMA-GLUTAMYLCYSTEINYLTRANSFERASE"/>
    <property type="match status" value="1"/>
</dbReference>
<dbReference type="AlphaFoldDB" id="F6RYD4"/>
<dbReference type="EC" id="2.3.2.15" evidence="1"/>
<dbReference type="InParanoid" id="F6RYD4"/>
<dbReference type="InterPro" id="IPR040409">
    <property type="entry name" value="PCS-like"/>
</dbReference>
<dbReference type="InterPro" id="IPR007719">
    <property type="entry name" value="PCS_N"/>
</dbReference>
<reference evidence="6" key="2">
    <citation type="submission" date="2025-08" db="UniProtKB">
        <authorList>
            <consortium name="Ensembl"/>
        </authorList>
    </citation>
    <scope>IDENTIFICATION</scope>
</reference>
<feature type="domain" description="Peptidase C83" evidence="5">
    <location>
        <begin position="2"/>
        <end position="223"/>
    </location>
</feature>
<dbReference type="Ensembl" id="ENSCINT00000022856.2">
    <property type="protein sequence ID" value="ENSCINP00000022610.2"/>
    <property type="gene ID" value="ENSCING00000011973.2"/>
</dbReference>
<keyword evidence="2" id="KW-0104">Cadmium</keyword>
<evidence type="ECO:0000256" key="2">
    <source>
        <dbReference type="ARBA" id="ARBA00022539"/>
    </source>
</evidence>
<dbReference type="GeneTree" id="ENSGT00390000009204"/>
<dbReference type="GO" id="GO:0098849">
    <property type="term" value="P:cellular detoxification of cadmium ion"/>
    <property type="evidence" value="ECO:0000318"/>
    <property type="project" value="GO_Central"/>
</dbReference>
<keyword evidence="7" id="KW-1185">Reference proteome</keyword>
<dbReference type="OMA" id="EICINFS"/>
<proteinExistence type="predicted"/>
<dbReference type="FunFam" id="3.90.70.30:FF:000001">
    <property type="entry name" value="Glutathione gamma-glutamylcysteinyltransferase 1"/>
    <property type="match status" value="1"/>
</dbReference>
<dbReference type="Gene3D" id="3.90.70.30">
    <property type="entry name" value="Phytochelatin synthase, N-terminal domain"/>
    <property type="match status" value="1"/>
</dbReference>
<evidence type="ECO:0000313" key="6">
    <source>
        <dbReference type="Ensembl" id="ENSCINP00000022610.2"/>
    </source>
</evidence>
<dbReference type="Pfam" id="PF05023">
    <property type="entry name" value="Phytochelatin"/>
    <property type="match status" value="1"/>
</dbReference>
<dbReference type="PANTHER" id="PTHR33447">
    <property type="entry name" value="GLUTATHIONE GAMMA-GLUTAMYLCYSTEINYLTRANSFERASE"/>
    <property type="match status" value="1"/>
</dbReference>
<dbReference type="GO" id="GO:0046872">
    <property type="term" value="F:metal ion binding"/>
    <property type="evidence" value="ECO:0007669"/>
    <property type="project" value="UniProtKB-KW"/>
</dbReference>
<sequence>MATKTNFYRRILPEICINFSSDDGKLIFKEALDNGGMEIFFHLGPQIRTQDEPAYCGLSSLVIVLNGLAVDPGRVWKGVWRWYHESMLECCTSLEDVQRQGVTIEQLACIAKCNQLNADVVYVDDHASIDDFRELVKQSCRGSSMAVICSFGRRELGQTGSGHFSPIGGYHPGKDVVLVLEPARFKYPPYWLSLEALWNAMNTKDPTNGDSPRGYMILEKSNSQPTLLFRISRYFNAINPLHEDAADFLQKAVKFLKEKPEKPNNSHQVIKDVAENLLKISAEHKLNHEKGILFNTFKKSQLESMSPEHQTAMFSLVEEIESLELYQYLRDAL</sequence>
<dbReference type="SUPFAM" id="SSF54001">
    <property type="entry name" value="Cysteine proteinases"/>
    <property type="match status" value="1"/>
</dbReference>
<dbReference type="GO" id="GO:0046938">
    <property type="term" value="P:phytochelatin biosynthetic process"/>
    <property type="evidence" value="ECO:0000318"/>
    <property type="project" value="GO_Central"/>
</dbReference>
<protein>
    <recommendedName>
        <fullName evidence="1">glutathione gamma-glutamylcysteinyltransferase</fullName>
        <ecNumber evidence="1">2.3.2.15</ecNumber>
    </recommendedName>
</protein>
<dbReference type="Proteomes" id="UP000008144">
    <property type="component" value="Unassembled WGS sequence"/>
</dbReference>
<evidence type="ECO:0000259" key="5">
    <source>
        <dbReference type="PROSITE" id="PS51443"/>
    </source>
</evidence>
<dbReference type="GO" id="GO:0010273">
    <property type="term" value="P:detoxification of copper ion"/>
    <property type="evidence" value="ECO:0000318"/>
    <property type="project" value="GO_Central"/>
</dbReference>
<organism evidence="6 7">
    <name type="scientific">Ciona intestinalis</name>
    <name type="common">Transparent sea squirt</name>
    <name type="synonym">Ascidia intestinalis</name>
    <dbReference type="NCBI Taxonomy" id="7719"/>
    <lineage>
        <taxon>Eukaryota</taxon>
        <taxon>Metazoa</taxon>
        <taxon>Chordata</taxon>
        <taxon>Tunicata</taxon>
        <taxon>Ascidiacea</taxon>
        <taxon>Phlebobranchia</taxon>
        <taxon>Cionidae</taxon>
        <taxon>Ciona</taxon>
    </lineage>
</organism>
<evidence type="ECO:0000313" key="7">
    <source>
        <dbReference type="Proteomes" id="UP000008144"/>
    </source>
</evidence>